<feature type="binding site" evidence="12">
    <location>
        <begin position="139"/>
        <end position="141"/>
    </location>
    <ligand>
        <name>FAD</name>
        <dbReference type="ChEBI" id="CHEBI:57692"/>
    </ligand>
</feature>
<evidence type="ECO:0000256" key="7">
    <source>
        <dbReference type="ARBA" id="ARBA00023027"/>
    </source>
</evidence>
<dbReference type="PANTHER" id="PTHR22912:SF160">
    <property type="entry name" value="DIHYDROLIPOYL DEHYDROGENASE"/>
    <property type="match status" value="1"/>
</dbReference>
<evidence type="ECO:0000256" key="11">
    <source>
        <dbReference type="PIRSR" id="PIRSR000350-2"/>
    </source>
</evidence>
<feature type="binding site" evidence="12">
    <location>
        <position position="199"/>
    </location>
    <ligand>
        <name>NAD(+)</name>
        <dbReference type="ChEBI" id="CHEBI:57540"/>
    </ligand>
</feature>
<dbReference type="Gene3D" id="3.50.50.60">
    <property type="entry name" value="FAD/NAD(P)-binding domain"/>
    <property type="match status" value="2"/>
</dbReference>
<feature type="active site" description="Proton acceptor" evidence="11">
    <location>
        <position position="439"/>
    </location>
</feature>
<keyword evidence="6 14" id="KW-0560">Oxidoreductase</keyword>
<dbReference type="Pfam" id="PF07992">
    <property type="entry name" value="Pyr_redox_2"/>
    <property type="match status" value="1"/>
</dbReference>
<evidence type="ECO:0000256" key="13">
    <source>
        <dbReference type="PIRSR" id="PIRSR000350-4"/>
    </source>
</evidence>
<keyword evidence="5 12" id="KW-0274">FAD</keyword>
<feature type="disulfide bond" description="Redox-active" evidence="13">
    <location>
        <begin position="43"/>
        <end position="48"/>
    </location>
</feature>
<evidence type="ECO:0000256" key="6">
    <source>
        <dbReference type="ARBA" id="ARBA00023002"/>
    </source>
</evidence>
<name>A0A9X2A788_9FLAO</name>
<dbReference type="SUPFAM" id="SSF51905">
    <property type="entry name" value="FAD/NAD(P)-binding domain"/>
    <property type="match status" value="1"/>
</dbReference>
<evidence type="ECO:0000256" key="12">
    <source>
        <dbReference type="PIRSR" id="PIRSR000350-3"/>
    </source>
</evidence>
<keyword evidence="4 14" id="KW-0285">Flavoprotein</keyword>
<dbReference type="Gene3D" id="3.30.390.30">
    <property type="match status" value="1"/>
</dbReference>
<proteinExistence type="inferred from homology"/>
<feature type="binding site" evidence="12">
    <location>
        <position position="306"/>
    </location>
    <ligand>
        <name>FAD</name>
        <dbReference type="ChEBI" id="CHEBI:57692"/>
    </ligand>
</feature>
<dbReference type="PRINTS" id="PR00411">
    <property type="entry name" value="PNDRDTASEI"/>
</dbReference>
<comment type="catalytic activity">
    <reaction evidence="10 14">
        <text>N(6)-[(R)-dihydrolipoyl]-L-lysyl-[protein] + NAD(+) = N(6)-[(R)-lipoyl]-L-lysyl-[protein] + NADH + H(+)</text>
        <dbReference type="Rhea" id="RHEA:15045"/>
        <dbReference type="Rhea" id="RHEA-COMP:10474"/>
        <dbReference type="Rhea" id="RHEA-COMP:10475"/>
        <dbReference type="ChEBI" id="CHEBI:15378"/>
        <dbReference type="ChEBI" id="CHEBI:57540"/>
        <dbReference type="ChEBI" id="CHEBI:57945"/>
        <dbReference type="ChEBI" id="CHEBI:83099"/>
        <dbReference type="ChEBI" id="CHEBI:83100"/>
        <dbReference type="EC" id="1.8.1.4"/>
    </reaction>
</comment>
<dbReference type="EC" id="1.8.1.4" evidence="2 14"/>
<dbReference type="GO" id="GO:0004148">
    <property type="term" value="F:dihydrolipoyl dehydrogenase (NADH) activity"/>
    <property type="evidence" value="ECO:0007669"/>
    <property type="project" value="UniProtKB-EC"/>
</dbReference>
<dbReference type="InterPro" id="IPR050151">
    <property type="entry name" value="Class-I_Pyr_Nuc-Dis_Oxidored"/>
</dbReference>
<sequence>MAKNKELIIIGAGPGGYAAAFQAAESGLKVTLIDPQENPGGVCLYRGCIPSKALLHLCKIKQEAREASEWGLEFGEPEIDIKKIRKWKDKVVEKLTGGLGQLSKSKGIEYIQEKAEFVSDNKIKAGKEELEFDHLIIATGSVNLELPDIKVDHEKVIDSTDALELTEIPDTLLVIGGGYIGLEMGSVYASLGSEVSIAEMTPGFLPGADRDLVKILENENPFKETYFNTKVESLEIKKDKIEVEFSTKEEEKNKLKFDKVLVAVGRRPNTSGLNLENTGIKTDENGFIKVDDKRQTNIENIYAIGDLTGEPLLAHKATHEGRIAAEVISGDKSAAYDPAAIPGIVFTNPEIAWTGLSETGAKEKGIEVKILKFPWSASGRAVSMGTSNGLTKLITDPENGRILGGGVAGKNAGSLIPEINLAIEMAATAEDLELSIHPHPTLSETIMEAAESFMGVPTHYSK</sequence>
<dbReference type="InterPro" id="IPR006258">
    <property type="entry name" value="Lipoamide_DH"/>
</dbReference>
<dbReference type="PANTHER" id="PTHR22912">
    <property type="entry name" value="DISULFIDE OXIDOREDUCTASE"/>
    <property type="match status" value="1"/>
</dbReference>
<dbReference type="InterPro" id="IPR012999">
    <property type="entry name" value="Pyr_OxRdtase_I_AS"/>
</dbReference>
<comment type="miscellaneous">
    <text evidence="14">The active site is a redox-active disulfide bond.</text>
</comment>
<feature type="domain" description="Pyridine nucleotide-disulphide oxidoreductase dimerisation" evidence="15">
    <location>
        <begin position="341"/>
        <end position="450"/>
    </location>
</feature>
<comment type="similarity">
    <text evidence="1 14">Belongs to the class-I pyridine nucleotide-disulfide oxidoreductase family.</text>
</comment>
<dbReference type="RefSeq" id="WP_240100121.1">
    <property type="nucleotide sequence ID" value="NZ_JAJSON010000025.1"/>
</dbReference>
<keyword evidence="8" id="KW-1015">Disulfide bond</keyword>
<evidence type="ECO:0000256" key="3">
    <source>
        <dbReference type="ARBA" id="ARBA00016961"/>
    </source>
</evidence>
<dbReference type="NCBIfam" id="TIGR01350">
    <property type="entry name" value="lipoamide_DH"/>
    <property type="match status" value="1"/>
</dbReference>
<reference evidence="17" key="1">
    <citation type="submission" date="2021-12" db="EMBL/GenBank/DDBJ databases">
        <title>Description of Gramella crocea sp. nov., a new bacterium isolated from activated sludge.</title>
        <authorList>
            <person name="Zhang X."/>
        </authorList>
    </citation>
    <scope>NUCLEOTIDE SEQUENCE</scope>
    <source>
        <strain evidence="17">YB25</strain>
    </source>
</reference>
<feature type="binding site" evidence="12">
    <location>
        <position position="52"/>
    </location>
    <ligand>
        <name>FAD</name>
        <dbReference type="ChEBI" id="CHEBI:57692"/>
    </ligand>
</feature>
<comment type="caution">
    <text evidence="17">The sequence shown here is derived from an EMBL/GenBank/DDBJ whole genome shotgun (WGS) entry which is preliminary data.</text>
</comment>
<dbReference type="GO" id="GO:0050660">
    <property type="term" value="F:flavin adenine dinucleotide binding"/>
    <property type="evidence" value="ECO:0007669"/>
    <property type="project" value="InterPro"/>
</dbReference>
<dbReference type="SUPFAM" id="SSF55424">
    <property type="entry name" value="FAD/NAD-linked reductases, dimerisation (C-terminal) domain"/>
    <property type="match status" value="1"/>
</dbReference>
<keyword evidence="7 12" id="KW-0520">NAD</keyword>
<evidence type="ECO:0000313" key="18">
    <source>
        <dbReference type="Proteomes" id="UP001139344"/>
    </source>
</evidence>
<feature type="binding site" evidence="12">
    <location>
        <begin position="176"/>
        <end position="183"/>
    </location>
    <ligand>
        <name>NAD(+)</name>
        <dbReference type="ChEBI" id="CHEBI:57540"/>
    </ligand>
</feature>
<dbReference type="AlphaFoldDB" id="A0A9X2A788"/>
<evidence type="ECO:0000256" key="9">
    <source>
        <dbReference type="ARBA" id="ARBA00023284"/>
    </source>
</evidence>
<evidence type="ECO:0000256" key="14">
    <source>
        <dbReference type="RuleBase" id="RU003692"/>
    </source>
</evidence>
<gene>
    <name evidence="17" type="primary">lpdA</name>
    <name evidence="17" type="ORF">LU635_14035</name>
</gene>
<dbReference type="InterPro" id="IPR023753">
    <property type="entry name" value="FAD/NAD-binding_dom"/>
</dbReference>
<evidence type="ECO:0000256" key="5">
    <source>
        <dbReference type="ARBA" id="ARBA00022827"/>
    </source>
</evidence>
<comment type="cofactor">
    <cofactor evidence="12 14">
        <name>FAD</name>
        <dbReference type="ChEBI" id="CHEBI:57692"/>
    </cofactor>
    <text evidence="12 14">Binds 1 FAD per subunit.</text>
</comment>
<dbReference type="InterPro" id="IPR016156">
    <property type="entry name" value="FAD/NAD-linked_Rdtase_dimer_sf"/>
</dbReference>
<dbReference type="InterPro" id="IPR004099">
    <property type="entry name" value="Pyr_nucl-diS_OxRdtase_dimer"/>
</dbReference>
<evidence type="ECO:0000256" key="2">
    <source>
        <dbReference type="ARBA" id="ARBA00012608"/>
    </source>
</evidence>
<dbReference type="Pfam" id="PF02852">
    <property type="entry name" value="Pyr_redox_dim"/>
    <property type="match status" value="1"/>
</dbReference>
<dbReference type="PROSITE" id="PS00076">
    <property type="entry name" value="PYRIDINE_REDOX_1"/>
    <property type="match status" value="1"/>
</dbReference>
<evidence type="ECO:0000256" key="1">
    <source>
        <dbReference type="ARBA" id="ARBA00007532"/>
    </source>
</evidence>
<evidence type="ECO:0000256" key="4">
    <source>
        <dbReference type="ARBA" id="ARBA00022630"/>
    </source>
</evidence>
<evidence type="ECO:0000259" key="16">
    <source>
        <dbReference type="Pfam" id="PF07992"/>
    </source>
</evidence>
<evidence type="ECO:0000256" key="8">
    <source>
        <dbReference type="ARBA" id="ARBA00023157"/>
    </source>
</evidence>
<dbReference type="GO" id="GO:0006103">
    <property type="term" value="P:2-oxoglutarate metabolic process"/>
    <property type="evidence" value="ECO:0007669"/>
    <property type="project" value="TreeGrafter"/>
</dbReference>
<evidence type="ECO:0000259" key="15">
    <source>
        <dbReference type="Pfam" id="PF02852"/>
    </source>
</evidence>
<organism evidence="17 18">
    <name type="scientific">Christiangramia crocea</name>
    <dbReference type="NCBI Taxonomy" id="2904124"/>
    <lineage>
        <taxon>Bacteria</taxon>
        <taxon>Pseudomonadati</taxon>
        <taxon>Bacteroidota</taxon>
        <taxon>Flavobacteriia</taxon>
        <taxon>Flavobacteriales</taxon>
        <taxon>Flavobacteriaceae</taxon>
        <taxon>Christiangramia</taxon>
    </lineage>
</organism>
<dbReference type="InterPro" id="IPR036188">
    <property type="entry name" value="FAD/NAD-bd_sf"/>
</dbReference>
<dbReference type="PIRSF" id="PIRSF000350">
    <property type="entry name" value="Mercury_reductase_MerA"/>
    <property type="match status" value="1"/>
</dbReference>
<protein>
    <recommendedName>
        <fullName evidence="3 14">Dihydrolipoyl dehydrogenase</fullName>
        <ecNumber evidence="2 14">1.8.1.4</ecNumber>
    </recommendedName>
</protein>
<keyword evidence="18" id="KW-1185">Reference proteome</keyword>
<dbReference type="InterPro" id="IPR001100">
    <property type="entry name" value="Pyr_nuc-diS_OxRdtase"/>
</dbReference>
<keyword evidence="12" id="KW-0547">Nucleotide-binding</keyword>
<evidence type="ECO:0000256" key="10">
    <source>
        <dbReference type="ARBA" id="ARBA00049187"/>
    </source>
</evidence>
<feature type="binding site" evidence="12">
    <location>
        <position position="265"/>
    </location>
    <ligand>
        <name>NAD(+)</name>
        <dbReference type="ChEBI" id="CHEBI:57540"/>
    </ligand>
</feature>
<dbReference type="EMBL" id="JAJSON010000025">
    <property type="protein sequence ID" value="MCG9972765.1"/>
    <property type="molecule type" value="Genomic_DNA"/>
</dbReference>
<dbReference type="PRINTS" id="PR00368">
    <property type="entry name" value="FADPNR"/>
</dbReference>
<evidence type="ECO:0000313" key="17">
    <source>
        <dbReference type="EMBL" id="MCG9972765.1"/>
    </source>
</evidence>
<dbReference type="Proteomes" id="UP001139344">
    <property type="component" value="Unassembled WGS sequence"/>
</dbReference>
<dbReference type="FunFam" id="3.30.390.30:FF:000001">
    <property type="entry name" value="Dihydrolipoyl dehydrogenase"/>
    <property type="match status" value="1"/>
</dbReference>
<feature type="domain" description="FAD/NAD(P)-binding" evidence="16">
    <location>
        <begin position="6"/>
        <end position="321"/>
    </location>
</feature>
<keyword evidence="9 14" id="KW-0676">Redox-active center</keyword>
<accession>A0A9X2A788</accession>